<proteinExistence type="predicted"/>
<dbReference type="Proteomes" id="UP001417504">
    <property type="component" value="Unassembled WGS sequence"/>
</dbReference>
<dbReference type="EMBL" id="JBBNAE010000011">
    <property type="protein sequence ID" value="KAK9085482.1"/>
    <property type="molecule type" value="Genomic_DNA"/>
</dbReference>
<comment type="caution">
    <text evidence="2">The sequence shown here is derived from an EMBL/GenBank/DDBJ whole genome shotgun (WGS) entry which is preliminary data.</text>
</comment>
<accession>A0AAP0HHZ3</accession>
<reference evidence="2 3" key="1">
    <citation type="submission" date="2024-01" db="EMBL/GenBank/DDBJ databases">
        <title>Genome assemblies of Stephania.</title>
        <authorList>
            <person name="Yang L."/>
        </authorList>
    </citation>
    <scope>NUCLEOTIDE SEQUENCE [LARGE SCALE GENOMIC DNA]</scope>
    <source>
        <strain evidence="2">QJT</strain>
        <tissue evidence="2">Leaf</tissue>
    </source>
</reference>
<evidence type="ECO:0000313" key="3">
    <source>
        <dbReference type="Proteomes" id="UP001417504"/>
    </source>
</evidence>
<gene>
    <name evidence="2" type="ORF">Sjap_025893</name>
</gene>
<evidence type="ECO:0000256" key="1">
    <source>
        <dbReference type="SAM" id="MobiDB-lite"/>
    </source>
</evidence>
<sequence>MNCLELLVGKQCKRVKLGLLCDICIVVFLYTIRIRISGTDPDTKIDADHYGRTMTPTTTSPTTQQEAGETSDHTTREIADLRAMVQRVTDQQLLQQAQMVELMEYIRSSRIPAVAPTVELVTPTPPAVLAPPVDTQAAGTETVIERSEPVVIPANNTEVTPTTTEQHTVASTGRSRMSEAAKMVKDFMRFNPTYFTGVSDPEVAGRWLMTHRRLHQLLEVPQRLIRHVFQVIV</sequence>
<feature type="compositionally biased region" description="Low complexity" evidence="1">
    <location>
        <begin position="53"/>
        <end position="63"/>
    </location>
</feature>
<evidence type="ECO:0000313" key="2">
    <source>
        <dbReference type="EMBL" id="KAK9085482.1"/>
    </source>
</evidence>
<dbReference type="AlphaFoldDB" id="A0AAP0HHZ3"/>
<keyword evidence="3" id="KW-1185">Reference proteome</keyword>
<name>A0AAP0HHZ3_9MAGN</name>
<organism evidence="2 3">
    <name type="scientific">Stephania japonica</name>
    <dbReference type="NCBI Taxonomy" id="461633"/>
    <lineage>
        <taxon>Eukaryota</taxon>
        <taxon>Viridiplantae</taxon>
        <taxon>Streptophyta</taxon>
        <taxon>Embryophyta</taxon>
        <taxon>Tracheophyta</taxon>
        <taxon>Spermatophyta</taxon>
        <taxon>Magnoliopsida</taxon>
        <taxon>Ranunculales</taxon>
        <taxon>Menispermaceae</taxon>
        <taxon>Menispermoideae</taxon>
        <taxon>Cissampelideae</taxon>
        <taxon>Stephania</taxon>
    </lineage>
</organism>
<feature type="region of interest" description="Disordered" evidence="1">
    <location>
        <begin position="47"/>
        <end position="72"/>
    </location>
</feature>
<protein>
    <submittedName>
        <fullName evidence="2">Uncharacterized protein</fullName>
    </submittedName>
</protein>